<protein>
    <recommendedName>
        <fullName evidence="5">PH domain-containing protein</fullName>
    </recommendedName>
</protein>
<keyword evidence="2" id="KW-0812">Transmembrane</keyword>
<organism evidence="3 4">
    <name type="scientific">Streptomyces gobitricini</name>
    <dbReference type="NCBI Taxonomy" id="68211"/>
    <lineage>
        <taxon>Bacteria</taxon>
        <taxon>Bacillati</taxon>
        <taxon>Actinomycetota</taxon>
        <taxon>Actinomycetes</taxon>
        <taxon>Kitasatosporales</taxon>
        <taxon>Streptomycetaceae</taxon>
        <taxon>Streptomyces</taxon>
    </lineage>
</organism>
<keyword evidence="1" id="KW-0175">Coiled coil</keyword>
<comment type="caution">
    <text evidence="3">The sequence shown here is derived from an EMBL/GenBank/DDBJ whole genome shotgun (WGS) entry which is preliminary data.</text>
</comment>
<feature type="transmembrane region" description="Helical" evidence="2">
    <location>
        <begin position="41"/>
        <end position="61"/>
    </location>
</feature>
<proteinExistence type="predicted"/>
<feature type="transmembrane region" description="Helical" evidence="2">
    <location>
        <begin position="201"/>
        <end position="218"/>
    </location>
</feature>
<sequence length="219" mass="24483">MRKATREKKRERRRAERQAQAERLERLARRAATMSPVEGPLVWRAGWTGWIAALLLCAHIVQYGRLGPPAEPGFLGGLEWLALQAGVPLLWAYFACAAANWSAAVDQHGVRVRTGWTTRSLPWQRIKRIEAGNAGQLLLVVSGRHADEHVVTAPSALPWVHRLAWVPDRAGERADLLTILVHHPHLRPAAGTVRARMAHPWMTWLAGACWAFSVYAAWT</sequence>
<evidence type="ECO:0000313" key="3">
    <source>
        <dbReference type="EMBL" id="GAA2495392.1"/>
    </source>
</evidence>
<evidence type="ECO:0000256" key="1">
    <source>
        <dbReference type="SAM" id="Coils"/>
    </source>
</evidence>
<dbReference type="Proteomes" id="UP001499942">
    <property type="component" value="Unassembled WGS sequence"/>
</dbReference>
<dbReference type="RefSeq" id="WP_344360966.1">
    <property type="nucleotide sequence ID" value="NZ_BAAASR010000016.1"/>
</dbReference>
<accession>A0ABN3M3S6</accession>
<feature type="transmembrane region" description="Helical" evidence="2">
    <location>
        <begin position="81"/>
        <end position="103"/>
    </location>
</feature>
<dbReference type="EMBL" id="BAAASR010000016">
    <property type="protein sequence ID" value="GAA2495392.1"/>
    <property type="molecule type" value="Genomic_DNA"/>
</dbReference>
<keyword evidence="2" id="KW-1133">Transmembrane helix</keyword>
<gene>
    <name evidence="3" type="ORF">GCM10010393_29260</name>
</gene>
<feature type="coiled-coil region" evidence="1">
    <location>
        <begin position="1"/>
        <end position="30"/>
    </location>
</feature>
<reference evidence="3 4" key="1">
    <citation type="journal article" date="2019" name="Int. J. Syst. Evol. Microbiol.">
        <title>The Global Catalogue of Microorganisms (GCM) 10K type strain sequencing project: providing services to taxonomists for standard genome sequencing and annotation.</title>
        <authorList>
            <consortium name="The Broad Institute Genomics Platform"/>
            <consortium name="The Broad Institute Genome Sequencing Center for Infectious Disease"/>
            <person name="Wu L."/>
            <person name="Ma J."/>
        </authorList>
    </citation>
    <scope>NUCLEOTIDE SEQUENCE [LARGE SCALE GENOMIC DNA]</scope>
    <source>
        <strain evidence="3 4">JCM 5062</strain>
    </source>
</reference>
<name>A0ABN3M3S6_9ACTN</name>
<evidence type="ECO:0008006" key="5">
    <source>
        <dbReference type="Google" id="ProtNLM"/>
    </source>
</evidence>
<evidence type="ECO:0000313" key="4">
    <source>
        <dbReference type="Proteomes" id="UP001499942"/>
    </source>
</evidence>
<keyword evidence="4" id="KW-1185">Reference proteome</keyword>
<keyword evidence="2" id="KW-0472">Membrane</keyword>
<evidence type="ECO:0000256" key="2">
    <source>
        <dbReference type="SAM" id="Phobius"/>
    </source>
</evidence>